<protein>
    <submittedName>
        <fullName evidence="1">Uncharacterized protein</fullName>
    </submittedName>
</protein>
<dbReference type="KEGG" id="mng:MNEG_6583"/>
<proteinExistence type="predicted"/>
<evidence type="ECO:0000313" key="1">
    <source>
        <dbReference type="EMBL" id="KIZ01381.1"/>
    </source>
</evidence>
<name>A0A0D2N5Y1_9CHLO</name>
<feature type="non-terminal residue" evidence="1">
    <location>
        <position position="72"/>
    </location>
</feature>
<gene>
    <name evidence="1" type="ORF">MNEG_6583</name>
</gene>
<dbReference type="GeneID" id="25739459"/>
<dbReference type="Proteomes" id="UP000054498">
    <property type="component" value="Unassembled WGS sequence"/>
</dbReference>
<organism evidence="1 2">
    <name type="scientific">Monoraphidium neglectum</name>
    <dbReference type="NCBI Taxonomy" id="145388"/>
    <lineage>
        <taxon>Eukaryota</taxon>
        <taxon>Viridiplantae</taxon>
        <taxon>Chlorophyta</taxon>
        <taxon>core chlorophytes</taxon>
        <taxon>Chlorophyceae</taxon>
        <taxon>CS clade</taxon>
        <taxon>Sphaeropleales</taxon>
        <taxon>Selenastraceae</taxon>
        <taxon>Monoraphidium</taxon>
    </lineage>
</organism>
<dbReference type="RefSeq" id="XP_013900400.1">
    <property type="nucleotide sequence ID" value="XM_014044946.1"/>
</dbReference>
<keyword evidence="2" id="KW-1185">Reference proteome</keyword>
<evidence type="ECO:0000313" key="2">
    <source>
        <dbReference type="Proteomes" id="UP000054498"/>
    </source>
</evidence>
<reference evidence="1 2" key="1">
    <citation type="journal article" date="2013" name="BMC Genomics">
        <title>Reconstruction of the lipid metabolism for the microalga Monoraphidium neglectum from its genome sequence reveals characteristics suitable for biofuel production.</title>
        <authorList>
            <person name="Bogen C."/>
            <person name="Al-Dilaimi A."/>
            <person name="Albersmeier A."/>
            <person name="Wichmann J."/>
            <person name="Grundmann M."/>
            <person name="Rupp O."/>
            <person name="Lauersen K.J."/>
            <person name="Blifernez-Klassen O."/>
            <person name="Kalinowski J."/>
            <person name="Goesmann A."/>
            <person name="Mussgnug J.H."/>
            <person name="Kruse O."/>
        </authorList>
    </citation>
    <scope>NUCLEOTIDE SEQUENCE [LARGE SCALE GENOMIC DNA]</scope>
    <source>
        <strain evidence="1 2">SAG 48.87</strain>
    </source>
</reference>
<dbReference type="EMBL" id="KK101300">
    <property type="protein sequence ID" value="KIZ01381.1"/>
    <property type="molecule type" value="Genomic_DNA"/>
</dbReference>
<dbReference type="AlphaFoldDB" id="A0A0D2N5Y1"/>
<sequence length="72" mass="7417">MARAGSSCEHQLAPCVGRVLGRSLWPVAGANNPEFGAAVAQASAGGKAHLIAGRRRCYDSNGRVAQARVVNT</sequence>
<accession>A0A0D2N5Y1</accession>